<dbReference type="Pfam" id="PF00440">
    <property type="entry name" value="TetR_N"/>
    <property type="match status" value="1"/>
</dbReference>
<evidence type="ECO:0000313" key="5">
    <source>
        <dbReference type="EMBL" id="RLQ93770.1"/>
    </source>
</evidence>
<keyword evidence="2 3" id="KW-0238">DNA-binding</keyword>
<dbReference type="EMBL" id="RCVZ01000012">
    <property type="protein sequence ID" value="RLQ93770.1"/>
    <property type="molecule type" value="Genomic_DNA"/>
</dbReference>
<organism evidence="5 6">
    <name type="scientific">Falsibacillus albus</name>
    <dbReference type="NCBI Taxonomy" id="2478915"/>
    <lineage>
        <taxon>Bacteria</taxon>
        <taxon>Bacillati</taxon>
        <taxon>Bacillota</taxon>
        <taxon>Bacilli</taxon>
        <taxon>Bacillales</taxon>
        <taxon>Bacillaceae</taxon>
        <taxon>Falsibacillus</taxon>
    </lineage>
</organism>
<dbReference type="Gene3D" id="1.10.357.10">
    <property type="entry name" value="Tetracycline Repressor, domain 2"/>
    <property type="match status" value="1"/>
</dbReference>
<dbReference type="InterPro" id="IPR009057">
    <property type="entry name" value="Homeodomain-like_sf"/>
</dbReference>
<protein>
    <submittedName>
        <fullName evidence="5">TetR/AcrR family transcriptional regulator</fullName>
    </submittedName>
</protein>
<gene>
    <name evidence="5" type="ORF">D9X91_15970</name>
</gene>
<sequence>MGGVSKLLFKSLNIDPEKEDRIVNAALKVFSQNGYQKASTNAIVKEAKISKGLLFHYFKSKKDLYLSLSEQLSDLFLEKIYERVDWEESDIFCVLRQIVLLKFELFKVYPEMTDFLNAVYQETDSEVAGEINRKKEKLIAESFRKLFANIDVNKFKESVDVQKSIKIIHWTFEGMGRRNQERYKEVPVDQLDKEEILSEIDAYIHILKQSFYK</sequence>
<dbReference type="InterPro" id="IPR050624">
    <property type="entry name" value="HTH-type_Tx_Regulator"/>
</dbReference>
<dbReference type="InterPro" id="IPR023772">
    <property type="entry name" value="DNA-bd_HTH_TetR-type_CS"/>
</dbReference>
<dbReference type="PROSITE" id="PS50977">
    <property type="entry name" value="HTH_TETR_2"/>
    <property type="match status" value="1"/>
</dbReference>
<evidence type="ECO:0000256" key="3">
    <source>
        <dbReference type="PROSITE-ProRule" id="PRU00335"/>
    </source>
</evidence>
<feature type="domain" description="HTH tetR-type" evidence="4">
    <location>
        <begin position="16"/>
        <end position="76"/>
    </location>
</feature>
<dbReference type="AlphaFoldDB" id="A0A3L7JTE3"/>
<dbReference type="SUPFAM" id="SSF48498">
    <property type="entry name" value="Tetracyclin repressor-like, C-terminal domain"/>
    <property type="match status" value="1"/>
</dbReference>
<dbReference type="OrthoDB" id="9780939at2"/>
<dbReference type="Proteomes" id="UP000276770">
    <property type="component" value="Unassembled WGS sequence"/>
</dbReference>
<evidence type="ECO:0000256" key="1">
    <source>
        <dbReference type="ARBA" id="ARBA00022491"/>
    </source>
</evidence>
<feature type="DNA-binding region" description="H-T-H motif" evidence="3">
    <location>
        <begin position="39"/>
        <end position="58"/>
    </location>
</feature>
<reference evidence="5 6" key="1">
    <citation type="submission" date="2018-10" db="EMBL/GenBank/DDBJ databases">
        <title>Falsibacillus sp. genome draft.</title>
        <authorList>
            <person name="Shi S."/>
        </authorList>
    </citation>
    <scope>NUCLEOTIDE SEQUENCE [LARGE SCALE GENOMIC DNA]</scope>
    <source>
        <strain evidence="5 6">GY 10110</strain>
    </source>
</reference>
<dbReference type="PANTHER" id="PTHR43479:SF11">
    <property type="entry name" value="ACREF_ENVCD OPERON REPRESSOR-RELATED"/>
    <property type="match status" value="1"/>
</dbReference>
<dbReference type="PANTHER" id="PTHR43479">
    <property type="entry name" value="ACREF/ENVCD OPERON REPRESSOR-RELATED"/>
    <property type="match status" value="1"/>
</dbReference>
<dbReference type="SUPFAM" id="SSF46689">
    <property type="entry name" value="Homeodomain-like"/>
    <property type="match status" value="1"/>
</dbReference>
<dbReference type="Gene3D" id="1.10.10.60">
    <property type="entry name" value="Homeodomain-like"/>
    <property type="match status" value="1"/>
</dbReference>
<dbReference type="InterPro" id="IPR036271">
    <property type="entry name" value="Tet_transcr_reg_TetR-rel_C_sf"/>
</dbReference>
<evidence type="ECO:0000256" key="2">
    <source>
        <dbReference type="ARBA" id="ARBA00023125"/>
    </source>
</evidence>
<comment type="caution">
    <text evidence="5">The sequence shown here is derived from an EMBL/GenBank/DDBJ whole genome shotgun (WGS) entry which is preliminary data.</text>
</comment>
<evidence type="ECO:0000259" key="4">
    <source>
        <dbReference type="PROSITE" id="PS50977"/>
    </source>
</evidence>
<name>A0A3L7JTE3_9BACI</name>
<dbReference type="PROSITE" id="PS01081">
    <property type="entry name" value="HTH_TETR_1"/>
    <property type="match status" value="1"/>
</dbReference>
<proteinExistence type="predicted"/>
<keyword evidence="6" id="KW-1185">Reference proteome</keyword>
<keyword evidence="1" id="KW-0678">Repressor</keyword>
<dbReference type="PRINTS" id="PR00455">
    <property type="entry name" value="HTHTETR"/>
</dbReference>
<evidence type="ECO:0000313" key="6">
    <source>
        <dbReference type="Proteomes" id="UP000276770"/>
    </source>
</evidence>
<dbReference type="InterPro" id="IPR001647">
    <property type="entry name" value="HTH_TetR"/>
</dbReference>
<dbReference type="GO" id="GO:0003677">
    <property type="term" value="F:DNA binding"/>
    <property type="evidence" value="ECO:0007669"/>
    <property type="project" value="UniProtKB-UniRule"/>
</dbReference>
<accession>A0A3L7JTE3</accession>